<evidence type="ECO:0000256" key="1">
    <source>
        <dbReference type="SAM" id="Phobius"/>
    </source>
</evidence>
<gene>
    <name evidence="2" type="ORF">CJELADDK_00012</name>
</gene>
<feature type="transmembrane region" description="Helical" evidence="1">
    <location>
        <begin position="36"/>
        <end position="53"/>
    </location>
</feature>
<keyword evidence="1" id="KW-0472">Membrane</keyword>
<proteinExistence type="predicted"/>
<dbReference type="EMBL" id="MT631508">
    <property type="protein sequence ID" value="QNO52333.1"/>
    <property type="molecule type" value="Genomic_DNA"/>
</dbReference>
<sequence length="195" mass="22893">MMNTQQNQRNTSIDVHLEEYKALREEILFRMKERNAVVNYILLLISALIVAIWQIPGRIEPERTFIIFLLIIPVISFFLALIYCWHDMMIASLGGYINQILRPKLIEVCQHEDILEWEKYLQKRSKSTSWKIMSLLNRLILVVPIPTSTISLFALMKPQIFETVEITLAIFDLLLFIGIVILFLLVDRIYAKARQ</sequence>
<feature type="transmembrane region" description="Helical" evidence="1">
    <location>
        <begin position="135"/>
        <end position="154"/>
    </location>
</feature>
<reference evidence="2" key="1">
    <citation type="submission" date="2020-06" db="EMBL/GenBank/DDBJ databases">
        <title>Unique genomic features of the anaerobic methanotrophic archaea.</title>
        <authorList>
            <person name="Chadwick G.L."/>
            <person name="Skennerton C.T."/>
            <person name="Laso-Perez R."/>
            <person name="Leu A.O."/>
            <person name="Speth D.R."/>
            <person name="Yu H."/>
            <person name="Morgan-Lang C."/>
            <person name="Hatzenpichler R."/>
            <person name="Goudeau D."/>
            <person name="Malmstrom R."/>
            <person name="Brazelton W.J."/>
            <person name="Woyke T."/>
            <person name="Hallam S.J."/>
            <person name="Tyson G.W."/>
            <person name="Wegener G."/>
            <person name="Boetius A."/>
            <person name="Orphan V."/>
        </authorList>
    </citation>
    <scope>NUCLEOTIDE SEQUENCE</scope>
</reference>
<accession>A0A7G9YWE9</accession>
<evidence type="ECO:0000313" key="2">
    <source>
        <dbReference type="EMBL" id="QNO52333.1"/>
    </source>
</evidence>
<dbReference type="AlphaFoldDB" id="A0A7G9YWE9"/>
<feature type="transmembrane region" description="Helical" evidence="1">
    <location>
        <begin position="166"/>
        <end position="186"/>
    </location>
</feature>
<feature type="transmembrane region" description="Helical" evidence="1">
    <location>
        <begin position="65"/>
        <end position="85"/>
    </location>
</feature>
<protein>
    <submittedName>
        <fullName evidence="2">Uncharacterized protein</fullName>
    </submittedName>
</protein>
<name>A0A7G9YWE9_9EURY</name>
<organism evidence="2">
    <name type="scientific">Candidatus Methanophagaceae archaeon ANME-1 ERB6</name>
    <dbReference type="NCBI Taxonomy" id="2759912"/>
    <lineage>
        <taxon>Archaea</taxon>
        <taxon>Methanobacteriati</taxon>
        <taxon>Methanobacteriota</taxon>
        <taxon>Stenosarchaea group</taxon>
        <taxon>Methanomicrobia</taxon>
        <taxon>Candidatus Methanophagales</taxon>
        <taxon>Candidatus Methanophagaceae</taxon>
    </lineage>
</organism>
<keyword evidence="1" id="KW-0812">Transmembrane</keyword>
<keyword evidence="1" id="KW-1133">Transmembrane helix</keyword>